<dbReference type="RefSeq" id="WP_007096602.1">
    <property type="nucleotide sequence ID" value="NZ_CP142125.1"/>
</dbReference>
<dbReference type="AlphaFoldDB" id="A9DPY1"/>
<accession>A9DPY1</accession>
<reference evidence="1 2" key="1">
    <citation type="journal article" date="2011" name="J. Bacteriol.">
        <title>Genome sequence of the algicidal bacterium Kordia algicida OT-1.</title>
        <authorList>
            <person name="Lee H.S."/>
            <person name="Kang S.G."/>
            <person name="Kwon K.K."/>
            <person name="Lee J.H."/>
            <person name="Kim S.J."/>
        </authorList>
    </citation>
    <scope>NUCLEOTIDE SEQUENCE [LARGE SCALE GENOMIC DNA]</scope>
    <source>
        <strain evidence="1 2">OT-1</strain>
    </source>
</reference>
<dbReference type="Proteomes" id="UP000002945">
    <property type="component" value="Unassembled WGS sequence"/>
</dbReference>
<organism evidence="1 2">
    <name type="scientific">Kordia algicida OT-1</name>
    <dbReference type="NCBI Taxonomy" id="391587"/>
    <lineage>
        <taxon>Bacteria</taxon>
        <taxon>Pseudomonadati</taxon>
        <taxon>Bacteroidota</taxon>
        <taxon>Flavobacteriia</taxon>
        <taxon>Flavobacteriales</taxon>
        <taxon>Flavobacteriaceae</taxon>
        <taxon>Kordia</taxon>
    </lineage>
</organism>
<comment type="caution">
    <text evidence="1">The sequence shown here is derived from an EMBL/GenBank/DDBJ whole genome shotgun (WGS) entry which is preliminary data.</text>
</comment>
<dbReference type="STRING" id="391587.KAOT1_20367"/>
<sequence length="109" mass="12553">MVGKQRHITQLLKQLPFLLVLCALLAQPIVKTYSLLSADTSYEFVDYDVEDDTEEEAEDTLEEDEKVTPYSINFLFAETDIALYNAHFYVQKSCIPYNTEIFIPPPELV</sequence>
<name>A9DPY1_9FLAO</name>
<evidence type="ECO:0000313" key="2">
    <source>
        <dbReference type="Proteomes" id="UP000002945"/>
    </source>
</evidence>
<gene>
    <name evidence="1" type="ORF">KAOT1_20367</name>
</gene>
<dbReference type="EMBL" id="ABIB01000002">
    <property type="protein sequence ID" value="EDP97554.1"/>
    <property type="molecule type" value="Genomic_DNA"/>
</dbReference>
<dbReference type="HOGENOM" id="CLU_2180374_0_0_10"/>
<keyword evidence="2" id="KW-1185">Reference proteome</keyword>
<evidence type="ECO:0000313" key="1">
    <source>
        <dbReference type="EMBL" id="EDP97554.1"/>
    </source>
</evidence>
<protein>
    <submittedName>
        <fullName evidence="1">Uncharacterized protein</fullName>
    </submittedName>
</protein>
<proteinExistence type="predicted"/>